<evidence type="ECO:0000256" key="6">
    <source>
        <dbReference type="ARBA" id="ARBA00022438"/>
    </source>
</evidence>
<evidence type="ECO:0000256" key="21">
    <source>
        <dbReference type="PIRSR" id="PIRSR634016-3"/>
    </source>
</evidence>
<dbReference type="Pfam" id="PF01433">
    <property type="entry name" value="Peptidase_M1"/>
    <property type="match status" value="1"/>
</dbReference>
<dbReference type="InterPro" id="IPR001930">
    <property type="entry name" value="Peptidase_M1"/>
</dbReference>
<dbReference type="GO" id="GO:0098552">
    <property type="term" value="C:side of membrane"/>
    <property type="evidence" value="ECO:0007669"/>
    <property type="project" value="UniProtKB-KW"/>
</dbReference>
<evidence type="ECO:0000256" key="8">
    <source>
        <dbReference type="ARBA" id="ARBA00022622"/>
    </source>
</evidence>
<evidence type="ECO:0000256" key="4">
    <source>
        <dbReference type="ARBA" id="ARBA00012564"/>
    </source>
</evidence>
<dbReference type="Gene3D" id="2.60.40.1730">
    <property type="entry name" value="tricorn interacting facor f3 domain"/>
    <property type="match status" value="1"/>
</dbReference>
<evidence type="ECO:0000256" key="22">
    <source>
        <dbReference type="PIRSR" id="PIRSR634016-4"/>
    </source>
</evidence>
<dbReference type="PANTHER" id="PTHR11533">
    <property type="entry name" value="PROTEASE M1 ZINC METALLOPROTEASE"/>
    <property type="match status" value="1"/>
</dbReference>
<dbReference type="GO" id="GO:0070006">
    <property type="term" value="F:metalloaminopeptidase activity"/>
    <property type="evidence" value="ECO:0007669"/>
    <property type="project" value="TreeGrafter"/>
</dbReference>
<comment type="catalytic activity">
    <reaction evidence="1">
        <text>Release of an N-terminal amino acid, Xaa-|-Yaa- from a peptide, amide or arylamide. Xaa is preferably Ala, but may be most amino acids including Pro (slow action). When a terminal hydrophobic residue is followed by a prolyl residue, the two may be released as an intact Xaa-Pro dipeptide.</text>
        <dbReference type="EC" id="3.4.11.2"/>
    </reaction>
</comment>
<keyword evidence="7" id="KW-1003">Cell membrane</keyword>
<feature type="domain" description="ERAP1-like C-terminal" evidence="24">
    <location>
        <begin position="394"/>
        <end position="690"/>
    </location>
</feature>
<dbReference type="InterPro" id="IPR042097">
    <property type="entry name" value="Aminopeptidase_N-like_N_sf"/>
</dbReference>
<evidence type="ECO:0000256" key="2">
    <source>
        <dbReference type="ARBA" id="ARBA00004609"/>
    </source>
</evidence>
<dbReference type="PANTHER" id="PTHR11533:SF290">
    <property type="entry name" value="AMINOPEPTIDASE"/>
    <property type="match status" value="1"/>
</dbReference>
<keyword evidence="14" id="KW-0482">Metalloprotease</keyword>
<evidence type="ECO:0000256" key="16">
    <source>
        <dbReference type="ARBA" id="ARBA00023157"/>
    </source>
</evidence>
<evidence type="ECO:0000256" key="13">
    <source>
        <dbReference type="ARBA" id="ARBA00022833"/>
    </source>
</evidence>
<feature type="binding site" evidence="21">
    <location>
        <position position="157"/>
    </location>
    <ligand>
        <name>Zn(2+)</name>
        <dbReference type="ChEBI" id="CHEBI:29105"/>
        <note>catalytic</note>
    </ligand>
</feature>
<dbReference type="Pfam" id="PF11838">
    <property type="entry name" value="ERAP1_C"/>
    <property type="match status" value="1"/>
</dbReference>
<dbReference type="Gene3D" id="1.10.390.10">
    <property type="entry name" value="Neutral Protease Domain 2"/>
    <property type="match status" value="1"/>
</dbReference>
<name>A0AAW0ZEY8_9HYME</name>
<dbReference type="FunFam" id="2.60.40.1910:FF:000008">
    <property type="entry name" value="Aminopeptidase"/>
    <property type="match status" value="1"/>
</dbReference>
<keyword evidence="15" id="KW-0472">Membrane</keyword>
<dbReference type="InterPro" id="IPR024571">
    <property type="entry name" value="ERAP1-like_C_dom"/>
</dbReference>
<dbReference type="Proteomes" id="UP001432146">
    <property type="component" value="Unassembled WGS sequence"/>
</dbReference>
<evidence type="ECO:0000256" key="15">
    <source>
        <dbReference type="ARBA" id="ARBA00023136"/>
    </source>
</evidence>
<dbReference type="GO" id="GO:0043171">
    <property type="term" value="P:peptide catabolic process"/>
    <property type="evidence" value="ECO:0007669"/>
    <property type="project" value="TreeGrafter"/>
</dbReference>
<evidence type="ECO:0000256" key="7">
    <source>
        <dbReference type="ARBA" id="ARBA00022475"/>
    </source>
</evidence>
<keyword evidence="17" id="KW-0325">Glycoprotein</keyword>
<dbReference type="CDD" id="cd09601">
    <property type="entry name" value="M1_APN-Q_like"/>
    <property type="match status" value="1"/>
</dbReference>
<dbReference type="InterPro" id="IPR050344">
    <property type="entry name" value="Peptidase_M1_aminopeptidases"/>
</dbReference>
<dbReference type="AlphaFoldDB" id="A0AAW0ZEY8"/>
<evidence type="ECO:0000259" key="23">
    <source>
        <dbReference type="Pfam" id="PF01433"/>
    </source>
</evidence>
<evidence type="ECO:0000256" key="10">
    <source>
        <dbReference type="ARBA" id="ARBA00022723"/>
    </source>
</evidence>
<feature type="site" description="Transition state stabilizer" evidence="22">
    <location>
        <position position="244"/>
    </location>
</feature>
<evidence type="ECO:0000256" key="3">
    <source>
        <dbReference type="ARBA" id="ARBA00010136"/>
    </source>
</evidence>
<evidence type="ECO:0000256" key="18">
    <source>
        <dbReference type="ARBA" id="ARBA00023288"/>
    </source>
</evidence>
<evidence type="ECO:0000256" key="1">
    <source>
        <dbReference type="ARBA" id="ARBA00000098"/>
    </source>
</evidence>
<keyword evidence="12" id="KW-0378">Hydrolase</keyword>
<keyword evidence="16" id="KW-1015">Disulfide bond</keyword>
<dbReference type="SUPFAM" id="SSF63737">
    <property type="entry name" value="Leukotriene A4 hydrolase N-terminal domain"/>
    <property type="match status" value="1"/>
</dbReference>
<dbReference type="GO" id="GO:0006508">
    <property type="term" value="P:proteolysis"/>
    <property type="evidence" value="ECO:0007669"/>
    <property type="project" value="UniProtKB-KW"/>
</dbReference>
<comment type="caution">
    <text evidence="25">The sequence shown here is derived from an EMBL/GenBank/DDBJ whole genome shotgun (WGS) entry which is preliminary data.</text>
</comment>
<feature type="binding site" evidence="21">
    <location>
        <position position="161"/>
    </location>
    <ligand>
        <name>Zn(2+)</name>
        <dbReference type="ChEBI" id="CHEBI:29105"/>
        <note>catalytic</note>
    </ligand>
</feature>
<dbReference type="GO" id="GO:0005737">
    <property type="term" value="C:cytoplasm"/>
    <property type="evidence" value="ECO:0007669"/>
    <property type="project" value="TreeGrafter"/>
</dbReference>
<keyword evidence="13 21" id="KW-0862">Zinc</keyword>
<evidence type="ECO:0000256" key="11">
    <source>
        <dbReference type="ARBA" id="ARBA00022729"/>
    </source>
</evidence>
<evidence type="ECO:0000256" key="5">
    <source>
        <dbReference type="ARBA" id="ARBA00015611"/>
    </source>
</evidence>
<evidence type="ECO:0000256" key="17">
    <source>
        <dbReference type="ARBA" id="ARBA00023180"/>
    </source>
</evidence>
<reference evidence="25 26" key="1">
    <citation type="submission" date="2024-05" db="EMBL/GenBank/DDBJ databases">
        <title>The nuclear and mitochondrial genome assemblies of Tetragonisca angustula (Apidae: Meliponini), a tiny yet remarkable pollinator in the Neotropics.</title>
        <authorList>
            <person name="Ferrari R."/>
            <person name="Ricardo P.C."/>
            <person name="Dias F.C."/>
            <person name="Araujo N.S."/>
            <person name="Soares D.O."/>
            <person name="Zhou Q.-S."/>
            <person name="Zhu C.-D."/>
            <person name="Coutinho L."/>
            <person name="Airas M.C."/>
            <person name="Batista T.M."/>
        </authorList>
    </citation>
    <scope>NUCLEOTIDE SEQUENCE [LARGE SCALE GENOMIC DNA]</scope>
    <source>
        <strain evidence="25">ASF017062</strain>
        <tissue evidence="25">Abdomen</tissue>
    </source>
</reference>
<keyword evidence="26" id="KW-1185">Reference proteome</keyword>
<evidence type="ECO:0000313" key="25">
    <source>
        <dbReference type="EMBL" id="KAK9296121.1"/>
    </source>
</evidence>
<feature type="active site" description="Proton acceptor" evidence="20">
    <location>
        <position position="158"/>
    </location>
</feature>
<keyword evidence="6" id="KW-0031">Aminopeptidase</keyword>
<feature type="binding site" evidence="21">
    <location>
        <position position="180"/>
    </location>
    <ligand>
        <name>Zn(2+)</name>
        <dbReference type="ChEBI" id="CHEBI:29105"/>
        <note>catalytic</note>
    </ligand>
</feature>
<dbReference type="FunFam" id="1.25.50.20:FF:000001">
    <property type="entry name" value="Aminopeptidase"/>
    <property type="match status" value="1"/>
</dbReference>
<dbReference type="FunFam" id="1.10.390.10:FF:000013">
    <property type="entry name" value="Aminopeptidase N"/>
    <property type="match status" value="1"/>
</dbReference>
<dbReference type="SUPFAM" id="SSF55486">
    <property type="entry name" value="Metalloproteases ('zincins'), catalytic domain"/>
    <property type="match status" value="1"/>
</dbReference>
<feature type="domain" description="Peptidase M1 membrane alanine aminopeptidase" evidence="23">
    <location>
        <begin position="86"/>
        <end position="311"/>
    </location>
</feature>
<dbReference type="GO" id="GO:0005615">
    <property type="term" value="C:extracellular space"/>
    <property type="evidence" value="ECO:0007669"/>
    <property type="project" value="TreeGrafter"/>
</dbReference>
<dbReference type="InterPro" id="IPR034016">
    <property type="entry name" value="M1_APN-typ"/>
</dbReference>
<dbReference type="InterPro" id="IPR014782">
    <property type="entry name" value="Peptidase_M1_dom"/>
</dbReference>
<dbReference type="EMBL" id="JAWNGG020000224">
    <property type="protein sequence ID" value="KAK9296121.1"/>
    <property type="molecule type" value="Genomic_DNA"/>
</dbReference>
<dbReference type="EC" id="3.4.11.2" evidence="4"/>
<evidence type="ECO:0000256" key="14">
    <source>
        <dbReference type="ARBA" id="ARBA00023049"/>
    </source>
</evidence>
<evidence type="ECO:0000313" key="26">
    <source>
        <dbReference type="Proteomes" id="UP001432146"/>
    </source>
</evidence>
<keyword evidence="11" id="KW-0732">Signal</keyword>
<dbReference type="Gene3D" id="2.60.40.1910">
    <property type="match status" value="1"/>
</dbReference>
<gene>
    <name evidence="25" type="ORF">QLX08_009758</name>
</gene>
<dbReference type="GO" id="GO:0042277">
    <property type="term" value="F:peptide binding"/>
    <property type="evidence" value="ECO:0007669"/>
    <property type="project" value="TreeGrafter"/>
</dbReference>
<evidence type="ECO:0000256" key="20">
    <source>
        <dbReference type="PIRSR" id="PIRSR634016-1"/>
    </source>
</evidence>
<keyword evidence="18" id="KW-0449">Lipoprotein</keyword>
<keyword evidence="10 21" id="KW-0479">Metal-binding</keyword>
<evidence type="ECO:0000256" key="12">
    <source>
        <dbReference type="ARBA" id="ARBA00022801"/>
    </source>
</evidence>
<keyword evidence="9" id="KW-0645">Protease</keyword>
<comment type="subcellular location">
    <subcellularLocation>
        <location evidence="2">Cell membrane</location>
        <topology evidence="2">Lipid-anchor</topology>
        <topology evidence="2">GPI-anchor</topology>
    </subcellularLocation>
</comment>
<protein>
    <recommendedName>
        <fullName evidence="5">Aminopeptidase N</fullName>
        <ecNumber evidence="4">3.4.11.2</ecNumber>
    </recommendedName>
    <alternativeName>
        <fullName evidence="19">Microsomal aminopeptidase</fullName>
    </alternativeName>
</protein>
<dbReference type="PRINTS" id="PR00756">
    <property type="entry name" value="ALADIPTASE"/>
</dbReference>
<sequence>MDEPHLKAVFQLRFRIRNETVTSNTRLIYKTSRNEHIFEATPRMSTYQLGWAMHDFVPESSTNHLRFSQNFRMWTRRSMNHRGSIALKQGQSIYSFLNDWLLVDNPIPKMDQIAVPDFNFHAMENWGMITYRESVVLYDDCLTPTRNMLDGFTTMAHEYAHTWFGNLVTPAFWDVAWLKEGLASYFQYFAVSMVQPTWRMMDKFVVDTLQPAMLLDSADHDRVMNGRNVGSPSSIMAVLDFVSYKKGASVIRMLSHVIGESAFRDGLRSYVKNMSYDAATPHDLYRHLQSSTDSHGQLPRNMSIKGIMETWTNQPGYPLVTVTRNYDTGTFTVSQERFRWNKTGDQSQTELKWWIPLTYTTETARNFFAVKPRYWLKRKCENFTSPLNISSSRWMIFNIQQTGYYRVNYDDDNWKMIARYLGSKDFLKIHRANRAALIDDAFNLARAGYIDYSIAFDLSKYLIQEIDHEPWVAAVNNLKFLNNMLSGTRVQRAFQEYANRLLQPIYKQLNFTDSKDEDITAKLNKELILTTSCLVRSVDCLNVSESLFRNWITKPNETIPRDVKSFVYCEGIRRGGGEDWYLVMHRWLNTDLQTEQDLLLQGLGCTRESELIKSYLELSITEEQNVRKQQRMMIVNAIFDGNVENVDHVLEFVRSNLQRIVELRGNDFLGKMISGIGERMRTKKQTETVSSYR</sequence>
<dbReference type="GO" id="GO:0005886">
    <property type="term" value="C:plasma membrane"/>
    <property type="evidence" value="ECO:0007669"/>
    <property type="project" value="UniProtKB-SubCell"/>
</dbReference>
<comment type="cofactor">
    <cofactor evidence="21">
        <name>Zn(2+)</name>
        <dbReference type="ChEBI" id="CHEBI:29105"/>
    </cofactor>
    <text evidence="21">Binds 1 zinc ion per subunit.</text>
</comment>
<evidence type="ECO:0000256" key="19">
    <source>
        <dbReference type="ARBA" id="ARBA00042613"/>
    </source>
</evidence>
<proteinExistence type="inferred from homology"/>
<evidence type="ECO:0000256" key="9">
    <source>
        <dbReference type="ARBA" id="ARBA00022670"/>
    </source>
</evidence>
<dbReference type="GO" id="GO:0016285">
    <property type="term" value="F:alanyl aminopeptidase activity"/>
    <property type="evidence" value="ECO:0007669"/>
    <property type="project" value="UniProtKB-EC"/>
</dbReference>
<accession>A0AAW0ZEY8</accession>
<evidence type="ECO:0000259" key="24">
    <source>
        <dbReference type="Pfam" id="PF11838"/>
    </source>
</evidence>
<dbReference type="InterPro" id="IPR027268">
    <property type="entry name" value="Peptidase_M4/M1_CTD_sf"/>
</dbReference>
<dbReference type="GO" id="GO:0008270">
    <property type="term" value="F:zinc ion binding"/>
    <property type="evidence" value="ECO:0007669"/>
    <property type="project" value="InterPro"/>
</dbReference>
<dbReference type="Gene3D" id="1.25.50.20">
    <property type="match status" value="1"/>
</dbReference>
<comment type="similarity">
    <text evidence="3">Belongs to the peptidase M1 family.</text>
</comment>
<organism evidence="25 26">
    <name type="scientific">Tetragonisca angustula</name>
    <dbReference type="NCBI Taxonomy" id="166442"/>
    <lineage>
        <taxon>Eukaryota</taxon>
        <taxon>Metazoa</taxon>
        <taxon>Ecdysozoa</taxon>
        <taxon>Arthropoda</taxon>
        <taxon>Hexapoda</taxon>
        <taxon>Insecta</taxon>
        <taxon>Pterygota</taxon>
        <taxon>Neoptera</taxon>
        <taxon>Endopterygota</taxon>
        <taxon>Hymenoptera</taxon>
        <taxon>Apocrita</taxon>
        <taxon>Aculeata</taxon>
        <taxon>Apoidea</taxon>
        <taxon>Anthophila</taxon>
        <taxon>Apidae</taxon>
        <taxon>Tetragonisca</taxon>
    </lineage>
</organism>
<keyword evidence="8" id="KW-0336">GPI-anchor</keyword>